<keyword evidence="1" id="KW-0472">Membrane</keyword>
<feature type="domain" description="VanZ-like" evidence="2">
    <location>
        <begin position="22"/>
        <end position="164"/>
    </location>
</feature>
<dbReference type="OrthoDB" id="291892at2"/>
<dbReference type="Pfam" id="PF04892">
    <property type="entry name" value="VanZ"/>
    <property type="match status" value="1"/>
</dbReference>
<evidence type="ECO:0000259" key="2">
    <source>
        <dbReference type="Pfam" id="PF04892"/>
    </source>
</evidence>
<sequence>MNNYTVSYGGRLSGRRRALLWGCLLSWILLIFVLSSQSYQTQSIKPALQRQLNTETVKRLLPPMSFHFKGQLYMSSFNPYDVLGFLVNKSAHLLIYAVLAGIAWSLLRMYKVSNGLAAFIALSLTVLIACLDEYNQQFYLSSTASPENVLIDLIGGSLGVIVLSRVK</sequence>
<proteinExistence type="predicted"/>
<name>A0A229NUZ2_9BACL</name>
<comment type="caution">
    <text evidence="3">The sequence shown here is derived from an EMBL/GenBank/DDBJ whole genome shotgun (WGS) entry which is preliminary data.</text>
</comment>
<feature type="transmembrane region" description="Helical" evidence="1">
    <location>
        <begin position="18"/>
        <end position="39"/>
    </location>
</feature>
<dbReference type="Proteomes" id="UP000215145">
    <property type="component" value="Unassembled WGS sequence"/>
</dbReference>
<dbReference type="InterPro" id="IPR006976">
    <property type="entry name" value="VanZ-like"/>
</dbReference>
<organism evidence="3 4">
    <name type="scientific">Paenibacillus herberti</name>
    <dbReference type="NCBI Taxonomy" id="1619309"/>
    <lineage>
        <taxon>Bacteria</taxon>
        <taxon>Bacillati</taxon>
        <taxon>Bacillota</taxon>
        <taxon>Bacilli</taxon>
        <taxon>Bacillales</taxon>
        <taxon>Paenibacillaceae</taxon>
        <taxon>Paenibacillus</taxon>
    </lineage>
</organism>
<reference evidence="3 4" key="1">
    <citation type="submission" date="2017-07" db="EMBL/GenBank/DDBJ databases">
        <title>Paenibacillus herberti R33 genome sequencing and assembly.</title>
        <authorList>
            <person name="Su W."/>
        </authorList>
    </citation>
    <scope>NUCLEOTIDE SEQUENCE [LARGE SCALE GENOMIC DNA]</scope>
    <source>
        <strain evidence="3 4">R33</strain>
    </source>
</reference>
<evidence type="ECO:0000313" key="3">
    <source>
        <dbReference type="EMBL" id="OXM13726.1"/>
    </source>
</evidence>
<protein>
    <recommendedName>
        <fullName evidence="2">VanZ-like domain-containing protein</fullName>
    </recommendedName>
</protein>
<gene>
    <name evidence="3" type="ORF">CGZ75_22170</name>
</gene>
<keyword evidence="4" id="KW-1185">Reference proteome</keyword>
<dbReference type="AlphaFoldDB" id="A0A229NUZ2"/>
<keyword evidence="1" id="KW-1133">Transmembrane helix</keyword>
<feature type="transmembrane region" description="Helical" evidence="1">
    <location>
        <begin position="116"/>
        <end position="134"/>
    </location>
</feature>
<evidence type="ECO:0000256" key="1">
    <source>
        <dbReference type="SAM" id="Phobius"/>
    </source>
</evidence>
<evidence type="ECO:0000313" key="4">
    <source>
        <dbReference type="Proteomes" id="UP000215145"/>
    </source>
</evidence>
<feature type="transmembrane region" description="Helical" evidence="1">
    <location>
        <begin position="149"/>
        <end position="166"/>
    </location>
</feature>
<feature type="transmembrane region" description="Helical" evidence="1">
    <location>
        <begin position="82"/>
        <end position="104"/>
    </location>
</feature>
<dbReference type="RefSeq" id="WP_089526428.1">
    <property type="nucleotide sequence ID" value="NZ_NMUQ01000003.1"/>
</dbReference>
<keyword evidence="1" id="KW-0812">Transmembrane</keyword>
<dbReference type="EMBL" id="NMUQ01000003">
    <property type="protein sequence ID" value="OXM13726.1"/>
    <property type="molecule type" value="Genomic_DNA"/>
</dbReference>
<dbReference type="NCBIfam" id="NF037970">
    <property type="entry name" value="vanZ_1"/>
    <property type="match status" value="1"/>
</dbReference>
<accession>A0A229NUZ2</accession>